<dbReference type="GO" id="GO:0016787">
    <property type="term" value="F:hydrolase activity"/>
    <property type="evidence" value="ECO:0007669"/>
    <property type="project" value="UniProtKB-KW"/>
</dbReference>
<dbReference type="AlphaFoldDB" id="A0A8J3W8F7"/>
<evidence type="ECO:0000256" key="3">
    <source>
        <dbReference type="PROSITE-ProRule" id="PRU00679"/>
    </source>
</evidence>
<evidence type="ECO:0000256" key="1">
    <source>
        <dbReference type="ARBA" id="ARBA00022723"/>
    </source>
</evidence>
<comment type="caution">
    <text evidence="4">The sequence shown here is derived from an EMBL/GenBank/DDBJ whole genome shotgun (WGS) entry which is preliminary data.</text>
</comment>
<evidence type="ECO:0000256" key="2">
    <source>
        <dbReference type="ARBA" id="ARBA00022801"/>
    </source>
</evidence>
<proteinExistence type="inferred from homology"/>
<keyword evidence="1" id="KW-0479">Metal-binding</keyword>
<comment type="similarity">
    <text evidence="3">Belongs to the metallo-dependent hydrolases superfamily. Phosphotriesterase family.</text>
</comment>
<keyword evidence="2" id="KW-0378">Hydrolase</keyword>
<evidence type="ECO:0000313" key="5">
    <source>
        <dbReference type="Proteomes" id="UP000616724"/>
    </source>
</evidence>
<dbReference type="PROSITE" id="PS51347">
    <property type="entry name" value="PHOSPHOTRIESTERASE_2"/>
    <property type="match status" value="1"/>
</dbReference>
<reference evidence="4 5" key="1">
    <citation type="submission" date="2021-01" db="EMBL/GenBank/DDBJ databases">
        <title>Whole genome shotgun sequence of Planobispora longispora NBRC 13918.</title>
        <authorList>
            <person name="Komaki H."/>
            <person name="Tamura T."/>
        </authorList>
    </citation>
    <scope>NUCLEOTIDE SEQUENCE [LARGE SCALE GENOMIC DNA]</scope>
    <source>
        <strain evidence="4 5">NBRC 13918</strain>
    </source>
</reference>
<dbReference type="Gene3D" id="3.20.20.140">
    <property type="entry name" value="Metal-dependent hydrolases"/>
    <property type="match status" value="1"/>
</dbReference>
<gene>
    <name evidence="4" type="ORF">Plo01_60820</name>
</gene>
<protein>
    <submittedName>
        <fullName evidence="4">Aryldialkylphosphatase</fullName>
    </submittedName>
</protein>
<dbReference type="PANTHER" id="PTHR10819:SF3">
    <property type="entry name" value="PHOSPHOTRIESTERASE-RELATED PROTEIN"/>
    <property type="match status" value="1"/>
</dbReference>
<sequence length="301" mass="31843">MPDAPHVRTLTGPVALDAIEGAVLPGEHLRNDLRWAVGIESDPHRWLDEEQAVSTELRGLRQSDALSLIVELSSIGTGRDASALARITAGSRVSVVAGTGFFAAPFIPSWALDAGVDVLTQHLLAEIGEGMDGTSARPGVIGEIGAWSGEPTKLEERCAAAAARASLSSGLPVAVHHRGGLALLEILLSEGLPAHRISVSDAGSDPALPRKVAEAGGYICLTSLSGDRLRDTLDLIEAGHAHRLLLSSGVSRVAEIERYGGPGYNHLFRTLLPRLREAGVAEETVRLITHDNPLRWLACME</sequence>
<dbReference type="Pfam" id="PF02126">
    <property type="entry name" value="PTE"/>
    <property type="match status" value="1"/>
</dbReference>
<dbReference type="PANTHER" id="PTHR10819">
    <property type="entry name" value="PHOSPHOTRIESTERASE-RELATED"/>
    <property type="match status" value="1"/>
</dbReference>
<dbReference type="SUPFAM" id="SSF51556">
    <property type="entry name" value="Metallo-dependent hydrolases"/>
    <property type="match status" value="1"/>
</dbReference>
<organism evidence="4 5">
    <name type="scientific">Planobispora longispora</name>
    <dbReference type="NCBI Taxonomy" id="28887"/>
    <lineage>
        <taxon>Bacteria</taxon>
        <taxon>Bacillati</taxon>
        <taxon>Actinomycetota</taxon>
        <taxon>Actinomycetes</taxon>
        <taxon>Streptosporangiales</taxon>
        <taxon>Streptosporangiaceae</taxon>
        <taxon>Planobispora</taxon>
    </lineage>
</organism>
<name>A0A8J3W8F7_9ACTN</name>
<dbReference type="RefSeq" id="WP_203894116.1">
    <property type="nucleotide sequence ID" value="NZ_BOOH01000051.1"/>
</dbReference>
<dbReference type="GO" id="GO:0008270">
    <property type="term" value="F:zinc ion binding"/>
    <property type="evidence" value="ECO:0007669"/>
    <property type="project" value="InterPro"/>
</dbReference>
<dbReference type="InterPro" id="IPR001559">
    <property type="entry name" value="Phosphotriesterase"/>
</dbReference>
<keyword evidence="5" id="KW-1185">Reference proteome</keyword>
<evidence type="ECO:0000313" key="4">
    <source>
        <dbReference type="EMBL" id="GIH79653.1"/>
    </source>
</evidence>
<comment type="caution">
    <text evidence="3">Lacks conserved residue(s) required for the propagation of feature annotation.</text>
</comment>
<dbReference type="EMBL" id="BOOH01000051">
    <property type="protein sequence ID" value="GIH79653.1"/>
    <property type="molecule type" value="Genomic_DNA"/>
</dbReference>
<dbReference type="Proteomes" id="UP000616724">
    <property type="component" value="Unassembled WGS sequence"/>
</dbReference>
<dbReference type="InterPro" id="IPR032466">
    <property type="entry name" value="Metal_Hydrolase"/>
</dbReference>
<accession>A0A8J3W8F7</accession>